<evidence type="ECO:0000313" key="3">
    <source>
        <dbReference type="Proteomes" id="UP000462931"/>
    </source>
</evidence>
<sequence>MYTREEASRIREEFWTSFGKYLAPHQSIFGTKVNWVNYKTGVKDIYFRMQADKRTASICIAITHADLGLQELFFEQFQEFKLLLEQACKEEWDWQQHTQDDYGRTISRIGLEINQVNVFNKQDWPAIISFFKPRIIALDDFWYDVKDNFVELSR</sequence>
<protein>
    <submittedName>
        <fullName evidence="2">DUF4268 domain-containing protein</fullName>
    </submittedName>
</protein>
<feature type="domain" description="DUF4268" evidence="1">
    <location>
        <begin position="10"/>
        <end position="145"/>
    </location>
</feature>
<evidence type="ECO:0000259" key="1">
    <source>
        <dbReference type="Pfam" id="PF14088"/>
    </source>
</evidence>
<accession>A0A7K0FRY8</accession>
<evidence type="ECO:0000313" key="2">
    <source>
        <dbReference type="EMBL" id="MRX48401.1"/>
    </source>
</evidence>
<name>A0A7K0FRY8_9SPHI</name>
<dbReference type="RefSeq" id="WP_154288483.1">
    <property type="nucleotide sequence ID" value="NZ_WKJI01000004.1"/>
</dbReference>
<dbReference type="EMBL" id="WKJI01000004">
    <property type="protein sequence ID" value="MRX48401.1"/>
    <property type="molecule type" value="Genomic_DNA"/>
</dbReference>
<dbReference type="Proteomes" id="UP000462931">
    <property type="component" value="Unassembled WGS sequence"/>
</dbReference>
<reference evidence="2 3" key="1">
    <citation type="submission" date="2019-11" db="EMBL/GenBank/DDBJ databases">
        <authorList>
            <person name="Cheng Q."/>
            <person name="Yang Z."/>
        </authorList>
    </citation>
    <scope>NUCLEOTIDE SEQUENCE [LARGE SCALE GENOMIC DNA]</scope>
    <source>
        <strain evidence="2 3">HX-22-1</strain>
    </source>
</reference>
<proteinExistence type="predicted"/>
<dbReference type="AlphaFoldDB" id="A0A7K0FRY8"/>
<comment type="caution">
    <text evidence="2">The sequence shown here is derived from an EMBL/GenBank/DDBJ whole genome shotgun (WGS) entry which is preliminary data.</text>
</comment>
<gene>
    <name evidence="2" type="ORF">GJJ64_14475</name>
</gene>
<keyword evidence="3" id="KW-1185">Reference proteome</keyword>
<dbReference type="Pfam" id="PF14088">
    <property type="entry name" value="DUF4268"/>
    <property type="match status" value="1"/>
</dbReference>
<dbReference type="InterPro" id="IPR025364">
    <property type="entry name" value="DUF4268"/>
</dbReference>
<organism evidence="2 3">
    <name type="scientific">Pedobacter puniceum</name>
    <dbReference type="NCBI Taxonomy" id="2666136"/>
    <lineage>
        <taxon>Bacteria</taxon>
        <taxon>Pseudomonadati</taxon>
        <taxon>Bacteroidota</taxon>
        <taxon>Sphingobacteriia</taxon>
        <taxon>Sphingobacteriales</taxon>
        <taxon>Sphingobacteriaceae</taxon>
        <taxon>Pedobacter</taxon>
    </lineage>
</organism>